<dbReference type="InterPro" id="IPR051883">
    <property type="entry name" value="AQP11/12_channel"/>
</dbReference>
<dbReference type="EnsemblMetazoa" id="GBRI042752-RA">
    <property type="protein sequence ID" value="GBRI042752-PA"/>
    <property type="gene ID" value="GBRI042752"/>
</dbReference>
<dbReference type="Proteomes" id="UP000091820">
    <property type="component" value="Unassembled WGS sequence"/>
</dbReference>
<dbReference type="GO" id="GO:0016020">
    <property type="term" value="C:membrane"/>
    <property type="evidence" value="ECO:0007669"/>
    <property type="project" value="UniProtKB-SubCell"/>
</dbReference>
<evidence type="ECO:0000256" key="4">
    <source>
        <dbReference type="ARBA" id="ARBA00022692"/>
    </source>
</evidence>
<evidence type="ECO:0000313" key="10">
    <source>
        <dbReference type="Proteomes" id="UP000091820"/>
    </source>
</evidence>
<feature type="transmembrane region" description="Helical" evidence="8">
    <location>
        <begin position="281"/>
        <end position="302"/>
    </location>
</feature>
<comment type="subcellular location">
    <subcellularLocation>
        <location evidence="1">Membrane</location>
        <topology evidence="1">Multi-pass membrane protein</topology>
    </subcellularLocation>
</comment>
<feature type="transmembrane region" description="Helical" evidence="8">
    <location>
        <begin position="442"/>
        <end position="460"/>
    </location>
</feature>
<dbReference type="STRING" id="37001.A0A1A9X3B8"/>
<dbReference type="Gene3D" id="1.20.1080.10">
    <property type="entry name" value="Glycerol uptake facilitator protein"/>
    <property type="match status" value="1"/>
</dbReference>
<dbReference type="InterPro" id="IPR023271">
    <property type="entry name" value="Aquaporin-like"/>
</dbReference>
<dbReference type="PANTHER" id="PTHR21191">
    <property type="entry name" value="AQUAPORIN"/>
    <property type="match status" value="1"/>
</dbReference>
<evidence type="ECO:0000256" key="1">
    <source>
        <dbReference type="ARBA" id="ARBA00004141"/>
    </source>
</evidence>
<dbReference type="GO" id="GO:0015267">
    <property type="term" value="F:channel activity"/>
    <property type="evidence" value="ECO:0007669"/>
    <property type="project" value="TreeGrafter"/>
</dbReference>
<evidence type="ECO:0000313" key="9">
    <source>
        <dbReference type="EnsemblMetazoa" id="GBRI042752-PA"/>
    </source>
</evidence>
<evidence type="ECO:0000256" key="6">
    <source>
        <dbReference type="ARBA" id="ARBA00022989"/>
    </source>
</evidence>
<reference evidence="10" key="1">
    <citation type="submission" date="2014-03" db="EMBL/GenBank/DDBJ databases">
        <authorList>
            <person name="Aksoy S."/>
            <person name="Warren W."/>
            <person name="Wilson R.K."/>
        </authorList>
    </citation>
    <scope>NUCLEOTIDE SEQUENCE [LARGE SCALE GENOMIC DNA]</scope>
    <source>
        <strain evidence="10">IAEA</strain>
    </source>
</reference>
<evidence type="ECO:0000256" key="8">
    <source>
        <dbReference type="SAM" id="Phobius"/>
    </source>
</evidence>
<accession>A0A1A9X3B8</accession>
<evidence type="ECO:0000256" key="5">
    <source>
        <dbReference type="ARBA" id="ARBA00022737"/>
    </source>
</evidence>
<comment type="similarity">
    <text evidence="2">Belongs to the MIP/aquaporin (TC 1.A.8) family. AQP11/AQP12 subfamily.</text>
</comment>
<dbReference type="VEuPathDB" id="VectorBase:GBRI042752"/>
<proteinExistence type="inferred from homology"/>
<evidence type="ECO:0000256" key="2">
    <source>
        <dbReference type="ARBA" id="ARBA00005900"/>
    </source>
</evidence>
<keyword evidence="5" id="KW-0677">Repeat</keyword>
<sequence length="479" mass="53639">MLIVWSVSYWMFSFSLRKCLNNEALAQIKLHKILGGNVYLSNKLHTKQPSLPAKDTQWDAIYHLPLIQLASAYNRVKKSYGLFTAVAIPTAYALEQASQLPPTSGMLVAAIGITSWLTLAISSLLFKNLVGFIYVNESNDKVKLAFVDYWGQRQDRIVNMNDLIPNWEQSKPVKFSFYQRILLHSDPKAKYKLLPRHGIIENSQIFVALFVILKMSMTSLGVSTGFMVGCCVAAQIARRVTKKFFKAEEGLVPTLFYEAIAAAELCACCFELIIVADNFGVAAYAVYLFLLTVWWGKVWGDASACPYTHMEDMLEGKASLKEVALRTWAELMGGCCVYRIVQVFWWFEFAETHQGRAFEDCNADLQVNPYVGAAIEGFATLLCRLASKALNEKGPKFCSIIDSFIGTSLVVAAFNFSGGYFNPVLATALKWGCRGHTNLEHIIVYWIGACVGAVISVPLFKLPYVRNMLLGKEYKDKKE</sequence>
<keyword evidence="4 8" id="KW-0812">Transmembrane</keyword>
<feature type="transmembrane region" description="Helical" evidence="8">
    <location>
        <begin position="205"/>
        <end position="234"/>
    </location>
</feature>
<keyword evidence="7 8" id="KW-0472">Membrane</keyword>
<dbReference type="SUPFAM" id="SSF81338">
    <property type="entry name" value="Aquaporin-like"/>
    <property type="match status" value="1"/>
</dbReference>
<keyword evidence="3" id="KW-0813">Transport</keyword>
<name>A0A1A9X3B8_9MUSC</name>
<evidence type="ECO:0000256" key="7">
    <source>
        <dbReference type="ARBA" id="ARBA00023136"/>
    </source>
</evidence>
<dbReference type="GO" id="GO:0005737">
    <property type="term" value="C:cytoplasm"/>
    <property type="evidence" value="ECO:0007669"/>
    <property type="project" value="TreeGrafter"/>
</dbReference>
<organism evidence="9 10">
    <name type="scientific">Glossina brevipalpis</name>
    <dbReference type="NCBI Taxonomy" id="37001"/>
    <lineage>
        <taxon>Eukaryota</taxon>
        <taxon>Metazoa</taxon>
        <taxon>Ecdysozoa</taxon>
        <taxon>Arthropoda</taxon>
        <taxon>Hexapoda</taxon>
        <taxon>Insecta</taxon>
        <taxon>Pterygota</taxon>
        <taxon>Neoptera</taxon>
        <taxon>Endopterygota</taxon>
        <taxon>Diptera</taxon>
        <taxon>Brachycera</taxon>
        <taxon>Muscomorpha</taxon>
        <taxon>Hippoboscoidea</taxon>
        <taxon>Glossinidae</taxon>
        <taxon>Glossina</taxon>
    </lineage>
</organism>
<protein>
    <recommendedName>
        <fullName evidence="11">Aquaporin</fullName>
    </recommendedName>
</protein>
<evidence type="ECO:0008006" key="11">
    <source>
        <dbReference type="Google" id="ProtNLM"/>
    </source>
</evidence>
<keyword evidence="6 8" id="KW-1133">Transmembrane helix</keyword>
<dbReference type="PANTHER" id="PTHR21191:SF16">
    <property type="entry name" value="AQUAPORIN"/>
    <property type="match status" value="1"/>
</dbReference>
<dbReference type="FunFam" id="1.20.1080.10:FF:000018">
    <property type="entry name" value="Aquaporin"/>
    <property type="match status" value="1"/>
</dbReference>
<reference evidence="9" key="2">
    <citation type="submission" date="2020-05" db="UniProtKB">
        <authorList>
            <consortium name="EnsemblMetazoa"/>
        </authorList>
    </citation>
    <scope>IDENTIFICATION</scope>
    <source>
        <strain evidence="9">IAEA</strain>
    </source>
</reference>
<dbReference type="AlphaFoldDB" id="A0A1A9X3B8"/>
<evidence type="ECO:0000256" key="3">
    <source>
        <dbReference type="ARBA" id="ARBA00022448"/>
    </source>
</evidence>
<feature type="transmembrane region" description="Helical" evidence="8">
    <location>
        <begin position="399"/>
        <end position="422"/>
    </location>
</feature>
<feature type="transmembrane region" description="Helical" evidence="8">
    <location>
        <begin position="106"/>
        <end position="126"/>
    </location>
</feature>
<keyword evidence="10" id="KW-1185">Reference proteome</keyword>